<name>A0ABV1EA34_9FIRM</name>
<evidence type="ECO:0000256" key="2">
    <source>
        <dbReference type="SAM" id="SignalP"/>
    </source>
</evidence>
<evidence type="ECO:0000313" key="4">
    <source>
        <dbReference type="Proteomes" id="UP001464378"/>
    </source>
</evidence>
<reference evidence="3 4" key="1">
    <citation type="submission" date="2024-03" db="EMBL/GenBank/DDBJ databases">
        <title>Human intestinal bacterial collection.</title>
        <authorList>
            <person name="Pauvert C."/>
            <person name="Hitch T.C.A."/>
            <person name="Clavel T."/>
        </authorList>
    </citation>
    <scope>NUCLEOTIDE SEQUENCE [LARGE SCALE GENOMIC DNA]</scope>
    <source>
        <strain evidence="3 4">CLA-AP-H29</strain>
    </source>
</reference>
<evidence type="ECO:0008006" key="5">
    <source>
        <dbReference type="Google" id="ProtNLM"/>
    </source>
</evidence>
<gene>
    <name evidence="3" type="ORF">WMO64_11935</name>
</gene>
<organism evidence="3 4">
    <name type="scientific">Pseudoflavonifractor intestinihominis</name>
    <dbReference type="NCBI Taxonomy" id="3133171"/>
    <lineage>
        <taxon>Bacteria</taxon>
        <taxon>Bacillati</taxon>
        <taxon>Bacillota</taxon>
        <taxon>Clostridia</taxon>
        <taxon>Eubacteriales</taxon>
        <taxon>Oscillospiraceae</taxon>
        <taxon>Pseudoflavonifractor</taxon>
    </lineage>
</organism>
<comment type="caution">
    <text evidence="3">The sequence shown here is derived from an EMBL/GenBank/DDBJ whole genome shotgun (WGS) entry which is preliminary data.</text>
</comment>
<dbReference type="EMBL" id="JBBMFK010000020">
    <property type="protein sequence ID" value="MEQ2444173.1"/>
    <property type="molecule type" value="Genomic_DNA"/>
</dbReference>
<protein>
    <recommendedName>
        <fullName evidence="5">FG-GAP repeat protein</fullName>
    </recommendedName>
</protein>
<feature type="compositionally biased region" description="Low complexity" evidence="1">
    <location>
        <begin position="28"/>
        <end position="58"/>
    </location>
</feature>
<feature type="region of interest" description="Disordered" evidence="1">
    <location>
        <begin position="24"/>
        <end position="59"/>
    </location>
</feature>
<evidence type="ECO:0000313" key="3">
    <source>
        <dbReference type="EMBL" id="MEQ2444173.1"/>
    </source>
</evidence>
<accession>A0ABV1EA34</accession>
<evidence type="ECO:0000256" key="1">
    <source>
        <dbReference type="SAM" id="MobiDB-lite"/>
    </source>
</evidence>
<dbReference type="RefSeq" id="WP_349232133.1">
    <property type="nucleotide sequence ID" value="NZ_JBBMFK010000020.1"/>
</dbReference>
<feature type="chain" id="PRO_5045453463" description="FG-GAP repeat protein" evidence="2">
    <location>
        <begin position="21"/>
        <end position="270"/>
    </location>
</feature>
<feature type="signal peptide" evidence="2">
    <location>
        <begin position="1"/>
        <end position="20"/>
    </location>
</feature>
<dbReference type="PROSITE" id="PS51257">
    <property type="entry name" value="PROKAR_LIPOPROTEIN"/>
    <property type="match status" value="1"/>
</dbReference>
<keyword evidence="4" id="KW-1185">Reference proteome</keyword>
<proteinExistence type="predicted"/>
<sequence>MKKSALFAALGLVLALTACAGEPGGPGASTPAPESAPAVSPTPAPESASPSPAAEAGGLMRVNGGSREAFAAVLDRMLQEHILPDGTPMGLPGEYDMADNRFAVCDVDGDGERELILIYESTMVAGRRGYVFSWNGETGELGVQLETSPELTFYESGAVQSDSQHNQQLISRDFWPYALYRYDKYLDVYVEVGSVHAWGREALENGYPEEADKSGTGFVYYIAANGGDSDEPLDASVYQAWRYVYVRDSQEIQPEYLALTEENIQSILEG</sequence>
<keyword evidence="2" id="KW-0732">Signal</keyword>
<dbReference type="Proteomes" id="UP001464378">
    <property type="component" value="Unassembled WGS sequence"/>
</dbReference>